<dbReference type="Proteomes" id="UP000198814">
    <property type="component" value="Unassembled WGS sequence"/>
</dbReference>
<accession>A0A1H8PJS8</accession>
<dbReference type="InterPro" id="IPR001296">
    <property type="entry name" value="Glyco_trans_1"/>
</dbReference>
<feature type="domain" description="Glycosyl transferase family 1" evidence="1">
    <location>
        <begin position="188"/>
        <end position="343"/>
    </location>
</feature>
<dbReference type="OrthoDB" id="7560678at2"/>
<organism evidence="3 4">
    <name type="scientific">Nitrosomonas oligotropha</name>
    <dbReference type="NCBI Taxonomy" id="42354"/>
    <lineage>
        <taxon>Bacteria</taxon>
        <taxon>Pseudomonadati</taxon>
        <taxon>Pseudomonadota</taxon>
        <taxon>Betaproteobacteria</taxon>
        <taxon>Nitrosomonadales</taxon>
        <taxon>Nitrosomonadaceae</taxon>
        <taxon>Nitrosomonas</taxon>
    </lineage>
</organism>
<evidence type="ECO:0000259" key="2">
    <source>
        <dbReference type="Pfam" id="PF13439"/>
    </source>
</evidence>
<dbReference type="PANTHER" id="PTHR45947">
    <property type="entry name" value="SULFOQUINOVOSYL TRANSFERASE SQD2"/>
    <property type="match status" value="1"/>
</dbReference>
<proteinExistence type="predicted"/>
<reference evidence="4" key="1">
    <citation type="submission" date="2016-10" db="EMBL/GenBank/DDBJ databases">
        <authorList>
            <person name="Varghese N."/>
            <person name="Submissions S."/>
        </authorList>
    </citation>
    <scope>NUCLEOTIDE SEQUENCE [LARGE SCALE GENOMIC DNA]</scope>
    <source>
        <strain evidence="4">Nm76</strain>
    </source>
</reference>
<dbReference type="InterPro" id="IPR028098">
    <property type="entry name" value="Glyco_trans_4-like_N"/>
</dbReference>
<dbReference type="EMBL" id="FODO01000009">
    <property type="protein sequence ID" value="SEO42232.1"/>
    <property type="molecule type" value="Genomic_DNA"/>
</dbReference>
<name>A0A1H8PJS8_9PROT</name>
<evidence type="ECO:0000313" key="4">
    <source>
        <dbReference type="Proteomes" id="UP000198814"/>
    </source>
</evidence>
<sequence>MNILHITLGRVNPNSANGVNKVIEGLAKYTNIQSDNIALVYTIRKKQVERIKKYERDGFNVITFRSIWILIREILRNQSIFDAIHLHNVWSFHNDIIALILFLLHKPYIITIHAGLAPDRVKGSNYYAKRIYHALIQRWTLDRALFLHALSDEEVLQIEKYSLNRDLFRLPNGVILPTISHYSISKTNRYNDQHICIGYIGRFAKEKNVESLIRAIGILNKSIGYTIKLRLAGPLDRDAIELAELANNDLNIQGIEFIGPLYGAEKENFFLSIDCIVHPAISEGASISVLEAAAYGTPMVLSRSSAAAYFSDQDFFISINPDPTGIANGIKEIISKRDRWTLMGRASRSYVQKNLTWETIVTQLLKKMSEALAKQG</sequence>
<protein>
    <submittedName>
        <fullName evidence="3">Glycosyltransferase involved in cell wall bisynthesis</fullName>
    </submittedName>
</protein>
<dbReference type="AlphaFoldDB" id="A0A1H8PJS8"/>
<keyword evidence="3" id="KW-0808">Transferase</keyword>
<keyword evidence="4" id="KW-1185">Reference proteome</keyword>
<dbReference type="SUPFAM" id="SSF53756">
    <property type="entry name" value="UDP-Glycosyltransferase/glycogen phosphorylase"/>
    <property type="match status" value="1"/>
</dbReference>
<dbReference type="Gene3D" id="3.40.50.2000">
    <property type="entry name" value="Glycogen Phosphorylase B"/>
    <property type="match status" value="2"/>
</dbReference>
<dbReference type="CDD" id="cd03801">
    <property type="entry name" value="GT4_PimA-like"/>
    <property type="match status" value="1"/>
</dbReference>
<dbReference type="InterPro" id="IPR050194">
    <property type="entry name" value="Glycosyltransferase_grp1"/>
</dbReference>
<gene>
    <name evidence="3" type="ORF">SAMN05216333_109116</name>
</gene>
<dbReference type="Pfam" id="PF00534">
    <property type="entry name" value="Glycos_transf_1"/>
    <property type="match status" value="1"/>
</dbReference>
<evidence type="ECO:0000313" key="3">
    <source>
        <dbReference type="EMBL" id="SEO42232.1"/>
    </source>
</evidence>
<dbReference type="RefSeq" id="WP_090321945.1">
    <property type="nucleotide sequence ID" value="NZ_FNOE01000034.1"/>
</dbReference>
<dbReference type="PANTHER" id="PTHR45947:SF3">
    <property type="entry name" value="SULFOQUINOVOSYL TRANSFERASE SQD2"/>
    <property type="match status" value="1"/>
</dbReference>
<dbReference type="Pfam" id="PF13439">
    <property type="entry name" value="Glyco_transf_4"/>
    <property type="match status" value="1"/>
</dbReference>
<dbReference type="STRING" id="42354.SAMN05216333_109116"/>
<evidence type="ECO:0000259" key="1">
    <source>
        <dbReference type="Pfam" id="PF00534"/>
    </source>
</evidence>
<dbReference type="GO" id="GO:0016757">
    <property type="term" value="F:glycosyltransferase activity"/>
    <property type="evidence" value="ECO:0007669"/>
    <property type="project" value="InterPro"/>
</dbReference>
<feature type="domain" description="Glycosyltransferase subfamily 4-like N-terminal" evidence="2">
    <location>
        <begin position="56"/>
        <end position="174"/>
    </location>
</feature>